<sequence>MHSETEGKLTLGLTPTSKDPYPGLVYREDAQRNLNYTGMKENDIRGRQLAQDAGPDLYDHL</sequence>
<organism evidence="2 3">
    <name type="scientific">Muntiacus muntjak</name>
    <name type="common">Barking deer</name>
    <name type="synonym">Indian muntjac</name>
    <dbReference type="NCBI Taxonomy" id="9888"/>
    <lineage>
        <taxon>Eukaryota</taxon>
        <taxon>Metazoa</taxon>
        <taxon>Chordata</taxon>
        <taxon>Craniata</taxon>
        <taxon>Vertebrata</taxon>
        <taxon>Euteleostomi</taxon>
        <taxon>Mammalia</taxon>
        <taxon>Eutheria</taxon>
        <taxon>Laurasiatheria</taxon>
        <taxon>Artiodactyla</taxon>
        <taxon>Ruminantia</taxon>
        <taxon>Pecora</taxon>
        <taxon>Cervidae</taxon>
        <taxon>Muntiacinae</taxon>
        <taxon>Muntiacus</taxon>
    </lineage>
</organism>
<dbReference type="AlphaFoldDB" id="A0A5N3WMI0"/>
<evidence type="ECO:0000313" key="3">
    <source>
        <dbReference type="Proteomes" id="UP000326458"/>
    </source>
</evidence>
<comment type="caution">
    <text evidence="2">The sequence shown here is derived from an EMBL/GenBank/DDBJ whole genome shotgun (WGS) entry which is preliminary data.</text>
</comment>
<protein>
    <submittedName>
        <fullName evidence="2">Uncharacterized protein</fullName>
    </submittedName>
</protein>
<accession>A0A5N3WMI0</accession>
<dbReference type="Proteomes" id="UP000326458">
    <property type="component" value="Unassembled WGS sequence"/>
</dbReference>
<proteinExistence type="predicted"/>
<evidence type="ECO:0000256" key="1">
    <source>
        <dbReference type="SAM" id="MobiDB-lite"/>
    </source>
</evidence>
<keyword evidence="3" id="KW-1185">Reference proteome</keyword>
<evidence type="ECO:0000313" key="2">
    <source>
        <dbReference type="EMBL" id="KAB0362028.1"/>
    </source>
</evidence>
<name>A0A5N3WMI0_MUNMU</name>
<reference evidence="2 3" key="1">
    <citation type="submission" date="2019-06" db="EMBL/GenBank/DDBJ databases">
        <title>Discovery of a novel chromosome fission-fusion reversal in muntjac.</title>
        <authorList>
            <person name="Mudd A.B."/>
            <person name="Bredeson J.V."/>
            <person name="Baum R."/>
            <person name="Hockemeyer D."/>
            <person name="Rokhsar D.S."/>
        </authorList>
    </citation>
    <scope>NUCLEOTIDE SEQUENCE [LARGE SCALE GENOMIC DNA]</scope>
    <source>
        <strain evidence="2">UTSW_UCB_Mm</strain>
        <tissue evidence="2">Fibroblast cell line</tissue>
    </source>
</reference>
<feature type="region of interest" description="Disordered" evidence="1">
    <location>
        <begin position="1"/>
        <end position="22"/>
    </location>
</feature>
<gene>
    <name evidence="2" type="ORF">FD754_006184</name>
</gene>
<dbReference type="EMBL" id="VCEA01000001">
    <property type="protein sequence ID" value="KAB0362028.1"/>
    <property type="molecule type" value="Genomic_DNA"/>
</dbReference>